<keyword evidence="3" id="KW-1185">Reference proteome</keyword>
<dbReference type="EMBL" id="VTFZ01000006">
    <property type="protein sequence ID" value="MRX80046.1"/>
    <property type="molecule type" value="Genomic_DNA"/>
</dbReference>
<dbReference type="CDD" id="cd03036">
    <property type="entry name" value="ArsC_like"/>
    <property type="match status" value="1"/>
</dbReference>
<dbReference type="PANTHER" id="PTHR30041:SF8">
    <property type="entry name" value="PROTEIN YFFB"/>
    <property type="match status" value="1"/>
</dbReference>
<dbReference type="AlphaFoldDB" id="A0A7K0GAK5"/>
<dbReference type="InterPro" id="IPR036249">
    <property type="entry name" value="Thioredoxin-like_sf"/>
</dbReference>
<dbReference type="PROSITE" id="PS51353">
    <property type="entry name" value="ARSC"/>
    <property type="match status" value="1"/>
</dbReference>
<gene>
    <name evidence="2" type="ORF">GJE22_05510</name>
</gene>
<proteinExistence type="inferred from homology"/>
<name>A0A7K0GAK5_9ACTN</name>
<accession>A0A7K0GAK5</accession>
<dbReference type="InterPro" id="IPR006660">
    <property type="entry name" value="Arsenate_reductase-like"/>
</dbReference>
<protein>
    <submittedName>
        <fullName evidence="2">Spx/MgsR family RNA polymerase-binding regulatory protein</fullName>
    </submittedName>
</protein>
<comment type="caution">
    <text evidence="2">The sequence shown here is derived from an EMBL/GenBank/DDBJ whole genome shotgun (WGS) entry which is preliminary data.</text>
</comment>
<comment type="similarity">
    <text evidence="1">Belongs to the ArsC family.</text>
</comment>
<sequence>MSARLGGAVLMATEVLFIEYPKCSTCKKAKKWLDDHGVSYFDRHIVEDNPQAAEIADWQERSGLPVRRFFNTSGMKYRELGVKAKLDAGMSDEDARALLATDGMLVKRPIVVAGDTVLVGFREAAWEAALL</sequence>
<dbReference type="PANTHER" id="PTHR30041">
    <property type="entry name" value="ARSENATE REDUCTASE"/>
    <property type="match status" value="1"/>
</dbReference>
<organism evidence="2 3">
    <name type="scientific">Enorma shizhengliae</name>
    <dbReference type="NCBI Taxonomy" id="2606615"/>
    <lineage>
        <taxon>Bacteria</taxon>
        <taxon>Bacillati</taxon>
        <taxon>Actinomycetota</taxon>
        <taxon>Coriobacteriia</taxon>
        <taxon>Coriobacteriales</taxon>
        <taxon>Coriobacteriaceae</taxon>
        <taxon>Enorma</taxon>
    </lineage>
</organism>
<evidence type="ECO:0000313" key="3">
    <source>
        <dbReference type="Proteomes" id="UP000470010"/>
    </source>
</evidence>
<dbReference type="Pfam" id="PF03960">
    <property type="entry name" value="ArsC"/>
    <property type="match status" value="1"/>
</dbReference>
<reference evidence="3" key="1">
    <citation type="submission" date="2019-08" db="EMBL/GenBank/DDBJ databases">
        <title>Arthrobacter sp. nov., isolated from plateau pika and Tibetan wild ass.</title>
        <authorList>
            <person name="Ge Y."/>
        </authorList>
    </citation>
    <scope>NUCLEOTIDE SEQUENCE [LARGE SCALE GENOMIC DNA]</scope>
    <source>
        <strain evidence="3">HF-1365</strain>
    </source>
</reference>
<dbReference type="InterPro" id="IPR006504">
    <property type="entry name" value="Tscrpt_reg_Spx/MgsR"/>
</dbReference>
<dbReference type="SUPFAM" id="SSF52833">
    <property type="entry name" value="Thioredoxin-like"/>
    <property type="match status" value="1"/>
</dbReference>
<evidence type="ECO:0000313" key="2">
    <source>
        <dbReference type="EMBL" id="MRX80046.1"/>
    </source>
</evidence>
<evidence type="ECO:0000256" key="1">
    <source>
        <dbReference type="PROSITE-ProRule" id="PRU01282"/>
    </source>
</evidence>
<dbReference type="NCBIfam" id="TIGR01617">
    <property type="entry name" value="arsC_related"/>
    <property type="match status" value="1"/>
</dbReference>
<dbReference type="Gene3D" id="3.40.30.10">
    <property type="entry name" value="Glutaredoxin"/>
    <property type="match status" value="1"/>
</dbReference>
<dbReference type="Proteomes" id="UP000470010">
    <property type="component" value="Unassembled WGS sequence"/>
</dbReference>